<organism evidence="3 4">
    <name type="scientific">Armillaria solidipes</name>
    <dbReference type="NCBI Taxonomy" id="1076256"/>
    <lineage>
        <taxon>Eukaryota</taxon>
        <taxon>Fungi</taxon>
        <taxon>Dikarya</taxon>
        <taxon>Basidiomycota</taxon>
        <taxon>Agaricomycotina</taxon>
        <taxon>Agaricomycetes</taxon>
        <taxon>Agaricomycetidae</taxon>
        <taxon>Agaricales</taxon>
        <taxon>Marasmiineae</taxon>
        <taxon>Physalacriaceae</taxon>
        <taxon>Armillaria</taxon>
    </lineage>
</organism>
<feature type="transmembrane region" description="Helical" evidence="1">
    <location>
        <begin position="104"/>
        <end position="128"/>
    </location>
</feature>
<dbReference type="Proteomes" id="UP000218334">
    <property type="component" value="Unassembled WGS sequence"/>
</dbReference>
<proteinExistence type="predicted"/>
<evidence type="ECO:0000259" key="2">
    <source>
        <dbReference type="Pfam" id="PF20151"/>
    </source>
</evidence>
<dbReference type="EMBL" id="KZ293445">
    <property type="protein sequence ID" value="PBK65405.1"/>
    <property type="molecule type" value="Genomic_DNA"/>
</dbReference>
<evidence type="ECO:0000313" key="3">
    <source>
        <dbReference type="EMBL" id="PBK65405.1"/>
    </source>
</evidence>
<dbReference type="InterPro" id="IPR045340">
    <property type="entry name" value="DUF6533"/>
</dbReference>
<feature type="transmembrane region" description="Helical" evidence="1">
    <location>
        <begin position="62"/>
        <end position="84"/>
    </location>
</feature>
<evidence type="ECO:0000256" key="1">
    <source>
        <dbReference type="SAM" id="Phobius"/>
    </source>
</evidence>
<evidence type="ECO:0000313" key="4">
    <source>
        <dbReference type="Proteomes" id="UP000218334"/>
    </source>
</evidence>
<feature type="domain" description="DUF6533" evidence="2">
    <location>
        <begin position="32"/>
        <end position="69"/>
    </location>
</feature>
<gene>
    <name evidence="3" type="ORF">ARMSODRAFT_1022214</name>
</gene>
<feature type="transmembrane region" description="Helical" evidence="1">
    <location>
        <begin position="149"/>
        <end position="169"/>
    </location>
</feature>
<keyword evidence="1" id="KW-1133">Transmembrane helix</keyword>
<keyword evidence="4" id="KW-1185">Reference proteome</keyword>
<keyword evidence="1" id="KW-0472">Membrane</keyword>
<dbReference type="Pfam" id="PF20151">
    <property type="entry name" value="DUF6533"/>
    <property type="match status" value="1"/>
</dbReference>
<protein>
    <recommendedName>
        <fullName evidence="2">DUF6533 domain-containing protein</fullName>
    </recommendedName>
</protein>
<sequence length="229" mass="26081">MEPTASQLEPRSVLFHYADTVYDLAPTLPYVAMVLIVWEYCITVDDEIKFFWFSKLSWIKCLFFANRYIQLVLQIWNVVISYLFGSGAMDPDKACGPFLSETLAAQACDFLLFPTGTVYAAIYGLRGVKITRILAQVRHNFGPKPIMRLLLRDSVFYFVVVACSYPFVFLEDNEMGLALMSITITRMLLRLRKRAEADLDMPRTQDIELATVQFANPATEASMASDTYT</sequence>
<feature type="transmembrane region" description="Helical" evidence="1">
    <location>
        <begin position="20"/>
        <end position="41"/>
    </location>
</feature>
<dbReference type="AlphaFoldDB" id="A0A2H3B3F9"/>
<keyword evidence="1" id="KW-0812">Transmembrane</keyword>
<name>A0A2H3B3F9_9AGAR</name>
<accession>A0A2H3B3F9</accession>
<reference evidence="4" key="1">
    <citation type="journal article" date="2017" name="Nat. Ecol. Evol.">
        <title>Genome expansion and lineage-specific genetic innovations in the forest pathogenic fungi Armillaria.</title>
        <authorList>
            <person name="Sipos G."/>
            <person name="Prasanna A.N."/>
            <person name="Walter M.C."/>
            <person name="O'Connor E."/>
            <person name="Balint B."/>
            <person name="Krizsan K."/>
            <person name="Kiss B."/>
            <person name="Hess J."/>
            <person name="Varga T."/>
            <person name="Slot J."/>
            <person name="Riley R."/>
            <person name="Boka B."/>
            <person name="Rigling D."/>
            <person name="Barry K."/>
            <person name="Lee J."/>
            <person name="Mihaltcheva S."/>
            <person name="LaButti K."/>
            <person name="Lipzen A."/>
            <person name="Waldron R."/>
            <person name="Moloney N.M."/>
            <person name="Sperisen C."/>
            <person name="Kredics L."/>
            <person name="Vagvoelgyi C."/>
            <person name="Patrignani A."/>
            <person name="Fitzpatrick D."/>
            <person name="Nagy I."/>
            <person name="Doyle S."/>
            <person name="Anderson J.B."/>
            <person name="Grigoriev I.V."/>
            <person name="Gueldener U."/>
            <person name="Muensterkoetter M."/>
            <person name="Nagy L.G."/>
        </authorList>
    </citation>
    <scope>NUCLEOTIDE SEQUENCE [LARGE SCALE GENOMIC DNA]</scope>
    <source>
        <strain evidence="4">28-4</strain>
    </source>
</reference>